<keyword evidence="10 15" id="KW-0560">Oxidoreductase</keyword>
<keyword evidence="8" id="KW-0256">Endoplasmic reticulum</keyword>
<keyword evidence="11 14" id="KW-0408">Iron</keyword>
<evidence type="ECO:0000256" key="15">
    <source>
        <dbReference type="RuleBase" id="RU000461"/>
    </source>
</evidence>
<feature type="signal peptide" evidence="16">
    <location>
        <begin position="1"/>
        <end position="23"/>
    </location>
</feature>
<evidence type="ECO:0000256" key="6">
    <source>
        <dbReference type="ARBA" id="ARBA00022617"/>
    </source>
</evidence>
<evidence type="ECO:0000256" key="9">
    <source>
        <dbReference type="ARBA" id="ARBA00022848"/>
    </source>
</evidence>
<comment type="function">
    <text evidence="2">May be involved in the metabolism of insect hormones and in the breakdown of synthetic insecticides.</text>
</comment>
<evidence type="ECO:0000256" key="12">
    <source>
        <dbReference type="ARBA" id="ARBA00023033"/>
    </source>
</evidence>
<keyword evidence="6 14" id="KW-0349">Heme</keyword>
<dbReference type="InterPro" id="IPR036396">
    <property type="entry name" value="Cyt_P450_sf"/>
</dbReference>
<feature type="chain" id="PRO_5036029922" description="Cytochrome P450" evidence="16">
    <location>
        <begin position="24"/>
        <end position="495"/>
    </location>
</feature>
<dbReference type="EMBL" id="VVIM01000002">
    <property type="protein sequence ID" value="KAB0802091.1"/>
    <property type="molecule type" value="Genomic_DNA"/>
</dbReference>
<reference evidence="18" key="3">
    <citation type="submission" date="2019-08" db="EMBL/GenBank/DDBJ databases">
        <authorList>
            <consortium name="Photinus pyralis genome working group"/>
            <person name="Fallon T.R."/>
            <person name="Sander Lower S.E."/>
            <person name="Weng J.-K."/>
        </authorList>
    </citation>
    <scope>NUCLEOTIDE SEQUENCE</scope>
    <source>
        <strain evidence="18">1611_PpyrPB1</strain>
        <tissue evidence="18">Whole body</tissue>
    </source>
</reference>
<dbReference type="PRINTS" id="PR00385">
    <property type="entry name" value="P450"/>
</dbReference>
<dbReference type="Gene3D" id="1.10.630.10">
    <property type="entry name" value="Cytochrome P450"/>
    <property type="match status" value="1"/>
</dbReference>
<dbReference type="InterPro" id="IPR017972">
    <property type="entry name" value="Cyt_P450_CS"/>
</dbReference>
<evidence type="ECO:0000256" key="1">
    <source>
        <dbReference type="ARBA" id="ARBA00001971"/>
    </source>
</evidence>
<name>A0A1Y1N471_PHOPY</name>
<evidence type="ECO:0000256" key="16">
    <source>
        <dbReference type="SAM" id="SignalP"/>
    </source>
</evidence>
<evidence type="ECO:0000256" key="10">
    <source>
        <dbReference type="ARBA" id="ARBA00023002"/>
    </source>
</evidence>
<dbReference type="GO" id="GO:0004497">
    <property type="term" value="F:monooxygenase activity"/>
    <property type="evidence" value="ECO:0007669"/>
    <property type="project" value="UniProtKB-KW"/>
</dbReference>
<evidence type="ECO:0000256" key="7">
    <source>
        <dbReference type="ARBA" id="ARBA00022723"/>
    </source>
</evidence>
<dbReference type="SUPFAM" id="SSF48264">
    <property type="entry name" value="Cytochrome P450"/>
    <property type="match status" value="1"/>
</dbReference>
<reference evidence="17" key="1">
    <citation type="journal article" date="2016" name="Sci. Rep.">
        <title>Molecular characterization of firefly nuptial gifts: a multi-omics approach sheds light on postcopulatory sexual selection.</title>
        <authorList>
            <person name="Al-Wathiqui N."/>
            <person name="Fallon T.R."/>
            <person name="South A."/>
            <person name="Weng J.K."/>
            <person name="Lewis S.M."/>
        </authorList>
    </citation>
    <scope>NUCLEOTIDE SEQUENCE</scope>
</reference>
<evidence type="ECO:0000256" key="2">
    <source>
        <dbReference type="ARBA" id="ARBA00003690"/>
    </source>
</evidence>
<comment type="similarity">
    <text evidence="5 15">Belongs to the cytochrome P450 family.</text>
</comment>
<keyword evidence="9" id="KW-0492">Microsome</keyword>
<dbReference type="OrthoDB" id="1470350at2759"/>
<dbReference type="PRINTS" id="PR00463">
    <property type="entry name" value="EP450I"/>
</dbReference>
<dbReference type="GO" id="GO:0005789">
    <property type="term" value="C:endoplasmic reticulum membrane"/>
    <property type="evidence" value="ECO:0007669"/>
    <property type="project" value="UniProtKB-SubCell"/>
</dbReference>
<keyword evidence="7 14" id="KW-0479">Metal-binding</keyword>
<evidence type="ECO:0000256" key="13">
    <source>
        <dbReference type="ARBA" id="ARBA00023136"/>
    </source>
</evidence>
<evidence type="ECO:0000256" key="14">
    <source>
        <dbReference type="PIRSR" id="PIRSR602401-1"/>
    </source>
</evidence>
<feature type="binding site" description="axial binding residue" evidence="14">
    <location>
        <position position="437"/>
    </location>
    <ligand>
        <name>heme</name>
        <dbReference type="ChEBI" id="CHEBI:30413"/>
    </ligand>
    <ligandPart>
        <name>Fe</name>
        <dbReference type="ChEBI" id="CHEBI:18248"/>
    </ligandPart>
</feature>
<dbReference type="GO" id="GO:0005506">
    <property type="term" value="F:iron ion binding"/>
    <property type="evidence" value="ECO:0007669"/>
    <property type="project" value="InterPro"/>
</dbReference>
<proteinExistence type="inferred from homology"/>
<gene>
    <name evidence="18" type="ORF">PPYR_04277</name>
</gene>
<evidence type="ECO:0000313" key="17">
    <source>
        <dbReference type="EMBL" id="JAV92208.1"/>
    </source>
</evidence>
<dbReference type="PANTHER" id="PTHR24291:SF189">
    <property type="entry name" value="CYTOCHROME P450 4C3-RELATED"/>
    <property type="match status" value="1"/>
</dbReference>
<keyword evidence="19" id="KW-1185">Reference proteome</keyword>
<dbReference type="PROSITE" id="PS00086">
    <property type="entry name" value="CYTOCHROME_P450"/>
    <property type="match status" value="1"/>
</dbReference>
<accession>A0A1Y1N471</accession>
<keyword evidence="13" id="KW-0472">Membrane</keyword>
<evidence type="ECO:0000313" key="18">
    <source>
        <dbReference type="EMBL" id="KAB0802091.1"/>
    </source>
</evidence>
<dbReference type="EMBL" id="GEZM01014048">
    <property type="protein sequence ID" value="JAV92208.1"/>
    <property type="molecule type" value="Transcribed_RNA"/>
</dbReference>
<evidence type="ECO:0008006" key="20">
    <source>
        <dbReference type="Google" id="ProtNLM"/>
    </source>
</evidence>
<dbReference type="InterPro" id="IPR001128">
    <property type="entry name" value="Cyt_P450"/>
</dbReference>
<dbReference type="GO" id="GO:0016705">
    <property type="term" value="F:oxidoreductase activity, acting on paired donors, with incorporation or reduction of molecular oxygen"/>
    <property type="evidence" value="ECO:0007669"/>
    <property type="project" value="InterPro"/>
</dbReference>
<organism evidence="17">
    <name type="scientific">Photinus pyralis</name>
    <name type="common">Common eastern firefly</name>
    <name type="synonym">Lampyris pyralis</name>
    <dbReference type="NCBI Taxonomy" id="7054"/>
    <lineage>
        <taxon>Eukaryota</taxon>
        <taxon>Metazoa</taxon>
        <taxon>Ecdysozoa</taxon>
        <taxon>Arthropoda</taxon>
        <taxon>Hexapoda</taxon>
        <taxon>Insecta</taxon>
        <taxon>Pterygota</taxon>
        <taxon>Neoptera</taxon>
        <taxon>Endopterygota</taxon>
        <taxon>Coleoptera</taxon>
        <taxon>Polyphaga</taxon>
        <taxon>Elateriformia</taxon>
        <taxon>Elateroidea</taxon>
        <taxon>Lampyridae</taxon>
        <taxon>Lampyrinae</taxon>
        <taxon>Photinus</taxon>
    </lineage>
</organism>
<evidence type="ECO:0000256" key="11">
    <source>
        <dbReference type="ARBA" id="ARBA00023004"/>
    </source>
</evidence>
<dbReference type="Pfam" id="PF00067">
    <property type="entry name" value="p450"/>
    <property type="match status" value="1"/>
</dbReference>
<dbReference type="InParanoid" id="A0A1Y1N471"/>
<keyword evidence="16" id="KW-0732">Signal</keyword>
<dbReference type="Proteomes" id="UP000327044">
    <property type="component" value="Unassembled WGS sequence"/>
</dbReference>
<dbReference type="GO" id="GO:0020037">
    <property type="term" value="F:heme binding"/>
    <property type="evidence" value="ECO:0007669"/>
    <property type="project" value="InterPro"/>
</dbReference>
<dbReference type="InterPro" id="IPR002401">
    <property type="entry name" value="Cyt_P450_E_grp-I"/>
</dbReference>
<protein>
    <recommendedName>
        <fullName evidence="20">Cytochrome P450</fullName>
    </recommendedName>
</protein>
<dbReference type="InterPro" id="IPR050196">
    <property type="entry name" value="Cytochrome_P450_Monoox"/>
</dbReference>
<evidence type="ECO:0000256" key="5">
    <source>
        <dbReference type="ARBA" id="ARBA00010617"/>
    </source>
</evidence>
<dbReference type="AlphaFoldDB" id="A0A1Y1N471"/>
<evidence type="ECO:0000313" key="19">
    <source>
        <dbReference type="Proteomes" id="UP000327044"/>
    </source>
</evidence>
<comment type="cofactor">
    <cofactor evidence="1 14">
        <name>heme</name>
        <dbReference type="ChEBI" id="CHEBI:30413"/>
    </cofactor>
</comment>
<reference evidence="18 19" key="2">
    <citation type="journal article" date="2018" name="Elife">
        <title>Firefly genomes illuminate parallel origins of bioluminescence in beetles.</title>
        <authorList>
            <person name="Fallon T.R."/>
            <person name="Lower S.E."/>
            <person name="Chang C.H."/>
            <person name="Bessho-Uehara M."/>
            <person name="Martin G.J."/>
            <person name="Bewick A.J."/>
            <person name="Behringer M."/>
            <person name="Debat H.J."/>
            <person name="Wong I."/>
            <person name="Day J.C."/>
            <person name="Suvorov A."/>
            <person name="Silva C.J."/>
            <person name="Stanger-Hall K.F."/>
            <person name="Hall D.W."/>
            <person name="Schmitz R.J."/>
            <person name="Nelson D.R."/>
            <person name="Lewis S.M."/>
            <person name="Shigenobu S."/>
            <person name="Bybee S.M."/>
            <person name="Larracuente A.M."/>
            <person name="Oba Y."/>
            <person name="Weng J.K."/>
        </authorList>
    </citation>
    <scope>NUCLEOTIDE SEQUENCE [LARGE SCALE GENOMIC DNA]</scope>
    <source>
        <strain evidence="18">1611_PpyrPB1</strain>
        <tissue evidence="18">Whole body</tissue>
    </source>
</reference>
<sequence>MWMGFWYLFVCAVVLILIKHHWSRRKIYQLTCSLHGPPALPIFGNALMFWCKEEDIFERLVKVVNNYPSPMRIWLGPKLVVAVKTAHQIEKIFTSSSASSKDDLYRFLKVFNGDSLFTSTGNEWKRHKRLIAPSLSSKYMESYVTVARRCCRMLVEKVGEVANGELIDIDYYVYRFYQDVVHETLTGHNPGAQHGTMDAMISLCHEAYVLLHSRMTKAWLHPDFIFRKSANGKRQSYITKSLRTLLCEHIKLAPINNNDNEEFKSVYLRMLEEIEKHPEMYGNQNLMDHIVTLFSAAEDPTSTISCYLMIMLGMYPEIQDRVFKEIREVFGNGDVIERITFKDLSRMHYLGMCIKEVLRIFPIAPFIARKLVEDLDIEDNVTLPPGSTILLCLYHVQRSTEYWKMPDEFYPEHFLPESVANRHPYAFLPFSAGAHSCPGQLFAISTIKAVVISILPRFVLEADGTWKDIKIKADISIRPVDGYKLRIRRRIAHSS</sequence>
<dbReference type="PANTHER" id="PTHR24291">
    <property type="entry name" value="CYTOCHROME P450 FAMILY 4"/>
    <property type="match status" value="1"/>
</dbReference>
<evidence type="ECO:0000256" key="4">
    <source>
        <dbReference type="ARBA" id="ARBA00004406"/>
    </source>
</evidence>
<evidence type="ECO:0000256" key="8">
    <source>
        <dbReference type="ARBA" id="ARBA00022824"/>
    </source>
</evidence>
<keyword evidence="12 15" id="KW-0503">Monooxygenase</keyword>
<evidence type="ECO:0000256" key="3">
    <source>
        <dbReference type="ARBA" id="ARBA00004174"/>
    </source>
</evidence>
<comment type="subcellular location">
    <subcellularLocation>
        <location evidence="4">Endoplasmic reticulum membrane</location>
        <topology evidence="4">Peripheral membrane protein</topology>
    </subcellularLocation>
    <subcellularLocation>
        <location evidence="3">Microsome membrane</location>
        <topology evidence="3">Peripheral membrane protein</topology>
    </subcellularLocation>
</comment>